<keyword evidence="2" id="KW-1185">Reference proteome</keyword>
<evidence type="ECO:0000313" key="2">
    <source>
        <dbReference type="Proteomes" id="UP000735302"/>
    </source>
</evidence>
<feature type="non-terminal residue" evidence="1">
    <location>
        <position position="69"/>
    </location>
</feature>
<feature type="non-terminal residue" evidence="1">
    <location>
        <position position="1"/>
    </location>
</feature>
<proteinExistence type="predicted"/>
<dbReference type="Proteomes" id="UP000735302">
    <property type="component" value="Unassembled WGS sequence"/>
</dbReference>
<accession>A0AAV3YSK1</accession>
<organism evidence="1 2">
    <name type="scientific">Plakobranchus ocellatus</name>
    <dbReference type="NCBI Taxonomy" id="259542"/>
    <lineage>
        <taxon>Eukaryota</taxon>
        <taxon>Metazoa</taxon>
        <taxon>Spiralia</taxon>
        <taxon>Lophotrochozoa</taxon>
        <taxon>Mollusca</taxon>
        <taxon>Gastropoda</taxon>
        <taxon>Heterobranchia</taxon>
        <taxon>Euthyneura</taxon>
        <taxon>Panpulmonata</taxon>
        <taxon>Sacoglossa</taxon>
        <taxon>Placobranchoidea</taxon>
        <taxon>Plakobranchidae</taxon>
        <taxon>Plakobranchus</taxon>
    </lineage>
</organism>
<protein>
    <submittedName>
        <fullName evidence="1">Uncharacterized protein</fullName>
    </submittedName>
</protein>
<dbReference type="EMBL" id="BLXT01001413">
    <property type="protein sequence ID" value="GFN85404.1"/>
    <property type="molecule type" value="Genomic_DNA"/>
</dbReference>
<reference evidence="1 2" key="1">
    <citation type="journal article" date="2021" name="Elife">
        <title>Chloroplast acquisition without the gene transfer in kleptoplastic sea slugs, Plakobranchus ocellatus.</title>
        <authorList>
            <person name="Maeda T."/>
            <person name="Takahashi S."/>
            <person name="Yoshida T."/>
            <person name="Shimamura S."/>
            <person name="Takaki Y."/>
            <person name="Nagai Y."/>
            <person name="Toyoda A."/>
            <person name="Suzuki Y."/>
            <person name="Arimoto A."/>
            <person name="Ishii H."/>
            <person name="Satoh N."/>
            <person name="Nishiyama T."/>
            <person name="Hasebe M."/>
            <person name="Maruyama T."/>
            <person name="Minagawa J."/>
            <person name="Obokata J."/>
            <person name="Shigenobu S."/>
        </authorList>
    </citation>
    <scope>NUCLEOTIDE SEQUENCE [LARGE SCALE GENOMIC DNA]</scope>
</reference>
<dbReference type="AlphaFoldDB" id="A0AAV3YSK1"/>
<comment type="caution">
    <text evidence="1">The sequence shown here is derived from an EMBL/GenBank/DDBJ whole genome shotgun (WGS) entry which is preliminary data.</text>
</comment>
<sequence length="69" mass="7042">GGESCEVSGEPKSKSKYMDSDVPCLSCTSGFSPIETDSSTTGVSHKISNLSEEVPAGGSIFKGVASILQ</sequence>
<evidence type="ECO:0000313" key="1">
    <source>
        <dbReference type="EMBL" id="GFN85404.1"/>
    </source>
</evidence>
<gene>
    <name evidence="1" type="ORF">PoB_001191000</name>
</gene>
<name>A0AAV3YSK1_9GAST</name>